<gene>
    <name evidence="1" type="ORF">HERILL_LOCUS14885</name>
</gene>
<accession>A0A7R8V4J3</accession>
<evidence type="ECO:0000313" key="2">
    <source>
        <dbReference type="Proteomes" id="UP000594454"/>
    </source>
</evidence>
<dbReference type="InterPro" id="IPR052831">
    <property type="entry name" value="Apoptosis_promoter"/>
</dbReference>
<dbReference type="Pfam" id="PF16021">
    <property type="entry name" value="PDCD7"/>
    <property type="match status" value="1"/>
</dbReference>
<dbReference type="InterPro" id="IPR031974">
    <property type="entry name" value="PDCD7"/>
</dbReference>
<name>A0A7R8V4J3_HERIL</name>
<dbReference type="EMBL" id="LR899014">
    <property type="protein sequence ID" value="CAD7092533.1"/>
    <property type="molecule type" value="Genomic_DNA"/>
</dbReference>
<dbReference type="GO" id="GO:0005689">
    <property type="term" value="C:U12-type spliceosomal complex"/>
    <property type="evidence" value="ECO:0007669"/>
    <property type="project" value="TreeGrafter"/>
</dbReference>
<dbReference type="PANTHER" id="PTHR48190:SF2">
    <property type="entry name" value="PROGRAMMED CELL DEATH PROTEIN 7"/>
    <property type="match status" value="1"/>
</dbReference>
<dbReference type="FunCoup" id="A0A7R8V4J3">
    <property type="interactions" value="13"/>
</dbReference>
<organism evidence="1 2">
    <name type="scientific">Hermetia illucens</name>
    <name type="common">Black soldier fly</name>
    <dbReference type="NCBI Taxonomy" id="343691"/>
    <lineage>
        <taxon>Eukaryota</taxon>
        <taxon>Metazoa</taxon>
        <taxon>Ecdysozoa</taxon>
        <taxon>Arthropoda</taxon>
        <taxon>Hexapoda</taxon>
        <taxon>Insecta</taxon>
        <taxon>Pterygota</taxon>
        <taxon>Neoptera</taxon>
        <taxon>Endopterygota</taxon>
        <taxon>Diptera</taxon>
        <taxon>Brachycera</taxon>
        <taxon>Stratiomyomorpha</taxon>
        <taxon>Stratiomyidae</taxon>
        <taxon>Hermetiinae</taxon>
        <taxon>Hermetia</taxon>
    </lineage>
</organism>
<proteinExistence type="predicted"/>
<dbReference type="InParanoid" id="A0A7R8V4J3"/>
<dbReference type="PANTHER" id="PTHR48190">
    <property type="entry name" value="PROGRAMMED CELL DEATH PROTEIN 7"/>
    <property type="match status" value="1"/>
</dbReference>
<dbReference type="AlphaFoldDB" id="A0A7R8V4J3"/>
<dbReference type="OMA" id="PQVDFNG"/>
<reference evidence="1 2" key="1">
    <citation type="submission" date="2020-11" db="EMBL/GenBank/DDBJ databases">
        <authorList>
            <person name="Wallbank WR R."/>
            <person name="Pardo Diaz C."/>
            <person name="Kozak K."/>
            <person name="Martin S."/>
            <person name="Jiggins C."/>
            <person name="Moest M."/>
            <person name="Warren A I."/>
            <person name="Generalovic N T."/>
            <person name="Byers J.R.P. K."/>
            <person name="Montejo-Kovacevich G."/>
            <person name="Yen C E."/>
        </authorList>
    </citation>
    <scope>NUCLEOTIDE SEQUENCE [LARGE SCALE GENOMIC DNA]</scope>
</reference>
<evidence type="ECO:0000313" key="1">
    <source>
        <dbReference type="EMBL" id="CAD7092533.1"/>
    </source>
</evidence>
<dbReference type="Proteomes" id="UP000594454">
    <property type="component" value="Chromosome 6"/>
</dbReference>
<sequence>MTDKNRTALQIFRGFPPHLARHDIMQLLNNINFLESTEKELKECMNTLSESDWDAKLREINSVKDEVSKILQSYDDKLGVATLQKILCKRRKKRLRIRKRKLQLQSKRKEMTKRRRELHIAIDKRLESKRQEDMKIKQIKEASDYAKMVLSSVTKKKEDAKNYIQLLNSLKELRRARQIASQSNTSEGGTEFISKINRLIAVWNDAFEDYENEERKLRSILNDTHKSVEDQWKEVLFGQAEEDLASADSVEKDDMGRLIEIRSGWDSCIVPEDYKYGSYIPTGWVLPPERPSSEWKIYLS</sequence>
<dbReference type="OrthoDB" id="2289628at2759"/>
<keyword evidence="2" id="KW-1185">Reference proteome</keyword>
<evidence type="ECO:0008006" key="3">
    <source>
        <dbReference type="Google" id="ProtNLM"/>
    </source>
</evidence>
<protein>
    <recommendedName>
        <fullName evidence="3">Programmed cell death protein 7</fullName>
    </recommendedName>
</protein>